<sequence length="497" mass="52596">MYGRILPRRRSRGGRRHRTPCTAPPPGTHRSGPPTTEAGRALPSTDGTGARLVIVGGGGFRVPLVYRALLEGPFAGLVSDVVLLDALPERAHAVARVLGALPKPAGRPAPSVRVESRLEDALPGADIVFAAVRSGGAEGRILDERVALAAGLLGQETVGAGGISYALRSIPDMMRVATLMRDHAPDAWLINFTNPAGMVTEAVSAVLGSRVVGICDSASGLVTRAARAAGVDLHGSLAGVDYVGLNHLGWLRGLAADGTDRLPALLADPARLAGFEEGRLFGPDLLRTLGALPNEYLFYYYFHREALRSIRSADRTRGEILRDQQQDLYPRLLAAAEPLAVWEDARRERESGYLAEARGEDEQRDEADLAGGGYERVALEVMRALLTDRRAELILNVRNASTFPGLPPDAVVEVPSVVDGSGARPLAAAPLTLHQLGLMAGVKAVEQDTVRAAVHGDRDSALRALAGHPLVDSFHSAGRVLAGYEEAFPALGASWSG</sequence>
<dbReference type="Pfam" id="PF02056">
    <property type="entry name" value="Glyco_hydro_4"/>
    <property type="match status" value="1"/>
</dbReference>
<dbReference type="InterPro" id="IPR022616">
    <property type="entry name" value="Glyco_hydro_4_C"/>
</dbReference>
<dbReference type="GO" id="GO:0046872">
    <property type="term" value="F:metal ion binding"/>
    <property type="evidence" value="ECO:0007669"/>
    <property type="project" value="UniProtKB-KW"/>
</dbReference>
<dbReference type="EMBL" id="CP024915">
    <property type="protein sequence ID" value="AUZ87701.1"/>
    <property type="molecule type" value="Genomic_DNA"/>
</dbReference>
<dbReference type="PROSITE" id="PS01324">
    <property type="entry name" value="GLYCOSYL_HYDROL_F4"/>
    <property type="match status" value="1"/>
</dbReference>
<dbReference type="SUPFAM" id="SSF56327">
    <property type="entry name" value="LDH C-terminal domain-like"/>
    <property type="match status" value="1"/>
</dbReference>
<dbReference type="Proteomes" id="UP000239187">
    <property type="component" value="Chromosome"/>
</dbReference>
<comment type="cofactor">
    <cofactor evidence="11">
        <name>NAD(+)</name>
        <dbReference type="ChEBI" id="CHEBI:57540"/>
    </cofactor>
    <text evidence="11">Binds 1 NAD(+) per subunit.</text>
</comment>
<dbReference type="Gene3D" id="3.90.110.10">
    <property type="entry name" value="Lactate dehydrogenase/glycoside hydrolase, family 4, C-terminal"/>
    <property type="match status" value="1"/>
</dbReference>
<evidence type="ECO:0000256" key="11">
    <source>
        <dbReference type="RuleBase" id="RU361152"/>
    </source>
</evidence>
<feature type="region of interest" description="Disordered" evidence="12">
    <location>
        <begin position="1"/>
        <end position="45"/>
    </location>
</feature>
<keyword evidence="6 11" id="KW-0326">Glycosidase</keyword>
<dbReference type="PANTHER" id="PTHR32092">
    <property type="entry name" value="6-PHOSPHO-BETA-GLUCOSIDASE-RELATED"/>
    <property type="match status" value="1"/>
</dbReference>
<dbReference type="GO" id="GO:0005975">
    <property type="term" value="P:carbohydrate metabolic process"/>
    <property type="evidence" value="ECO:0007669"/>
    <property type="project" value="InterPro"/>
</dbReference>
<keyword evidence="9" id="KW-0408">Iron</keyword>
<feature type="binding site" evidence="8">
    <location>
        <position position="140"/>
    </location>
    <ligand>
        <name>substrate</name>
    </ligand>
</feature>
<feature type="binding site" evidence="9">
    <location>
        <position position="247"/>
    </location>
    <ligand>
        <name>Mn(2+)</name>
        <dbReference type="ChEBI" id="CHEBI:29035"/>
    </ligand>
</feature>
<keyword evidence="9" id="KW-0533">Nickel</keyword>
<gene>
    <name evidence="14" type="ORF">CVO76_08720</name>
</gene>
<feature type="compositionally biased region" description="Basic residues" evidence="12">
    <location>
        <begin position="1"/>
        <end position="19"/>
    </location>
</feature>
<dbReference type="AlphaFoldDB" id="A0A2L0UEN3"/>
<dbReference type="SUPFAM" id="SSF51735">
    <property type="entry name" value="NAD(P)-binding Rossmann-fold domains"/>
    <property type="match status" value="1"/>
</dbReference>
<evidence type="ECO:0000256" key="4">
    <source>
        <dbReference type="ARBA" id="ARBA00023027"/>
    </source>
</evidence>
<evidence type="ECO:0000259" key="13">
    <source>
        <dbReference type="Pfam" id="PF11975"/>
    </source>
</evidence>
<protein>
    <submittedName>
        <fullName evidence="14">6-phospho-beta-glucosidase</fullName>
    </submittedName>
</protein>
<feature type="binding site" evidence="8">
    <location>
        <position position="194"/>
    </location>
    <ligand>
        <name>substrate</name>
    </ligand>
</feature>
<feature type="binding site" evidence="9">
    <location>
        <position position="215"/>
    </location>
    <ligand>
        <name>Mn(2+)</name>
        <dbReference type="ChEBI" id="CHEBI:29035"/>
    </ligand>
</feature>
<feature type="active site" description="Proton acceptor" evidence="7">
    <location>
        <position position="296"/>
    </location>
</feature>
<organism evidence="14 15">
    <name type="scientific">Arthrobacter agilis</name>
    <dbReference type="NCBI Taxonomy" id="37921"/>
    <lineage>
        <taxon>Bacteria</taxon>
        <taxon>Bacillati</taxon>
        <taxon>Actinomycetota</taxon>
        <taxon>Actinomycetes</taxon>
        <taxon>Micrococcales</taxon>
        <taxon>Micrococcaceae</taxon>
        <taxon>Arthrobacter</taxon>
    </lineage>
</organism>
<dbReference type="PANTHER" id="PTHR32092:SF5">
    <property type="entry name" value="6-PHOSPHO-BETA-GLUCOSIDASE"/>
    <property type="match status" value="1"/>
</dbReference>
<feature type="domain" description="Glycosyl hydrolase family 4 C-terminal" evidence="13">
    <location>
        <begin position="242"/>
        <end position="471"/>
    </location>
</feature>
<evidence type="ECO:0000313" key="14">
    <source>
        <dbReference type="EMBL" id="AUZ87701.1"/>
    </source>
</evidence>
<reference evidence="14 15" key="1">
    <citation type="submission" date="2017-11" db="EMBL/GenBank/DDBJ databases">
        <title>Draft genome of Arthrobacter agilis strain UMCV2, a plant growth-promoting rhizobacterium and biocontrol capacity of phytopathogenic fungi.</title>
        <authorList>
            <person name="Martinez-Camara R."/>
            <person name="Santoyo G."/>
            <person name="Moreno-Hagelsieb G."/>
            <person name="Valencia-Cantero E."/>
        </authorList>
    </citation>
    <scope>NUCLEOTIDE SEQUENCE [LARGE SCALE GENOMIC DNA]</scope>
    <source>
        <strain evidence="14 15">UMCV2</strain>
    </source>
</reference>
<evidence type="ECO:0000313" key="15">
    <source>
        <dbReference type="Proteomes" id="UP000239187"/>
    </source>
</evidence>
<dbReference type="Pfam" id="PF11975">
    <property type="entry name" value="Glyco_hydro_4C"/>
    <property type="match status" value="1"/>
</dbReference>
<evidence type="ECO:0000256" key="3">
    <source>
        <dbReference type="ARBA" id="ARBA00022801"/>
    </source>
</evidence>
<accession>A0A2L0UEN3</accession>
<keyword evidence="4 11" id="KW-0520">NAD</keyword>
<evidence type="ECO:0000256" key="5">
    <source>
        <dbReference type="ARBA" id="ARBA00023211"/>
    </source>
</evidence>
<feature type="site" description="Increases basicity of active site Tyr" evidence="10">
    <location>
        <position position="156"/>
    </location>
</feature>
<evidence type="ECO:0000256" key="9">
    <source>
        <dbReference type="PIRSR" id="PIRSR601088-3"/>
    </source>
</evidence>
<dbReference type="GO" id="GO:0016616">
    <property type="term" value="F:oxidoreductase activity, acting on the CH-OH group of donors, NAD or NADP as acceptor"/>
    <property type="evidence" value="ECO:0007669"/>
    <property type="project" value="InterPro"/>
</dbReference>
<dbReference type="GO" id="GO:0004553">
    <property type="term" value="F:hydrolase activity, hydrolyzing O-glycosyl compounds"/>
    <property type="evidence" value="ECO:0007669"/>
    <property type="project" value="InterPro"/>
</dbReference>
<dbReference type="PRINTS" id="PR00732">
    <property type="entry name" value="GLHYDRLASE4"/>
</dbReference>
<keyword evidence="5 9" id="KW-0464">Manganese</keyword>
<dbReference type="InterPro" id="IPR001088">
    <property type="entry name" value="Glyco_hydro_4"/>
</dbReference>
<dbReference type="Gene3D" id="3.40.50.720">
    <property type="entry name" value="NAD(P)-binding Rossmann-like Domain"/>
    <property type="match status" value="1"/>
</dbReference>
<keyword evidence="9" id="KW-0170">Cobalt</keyword>
<evidence type="ECO:0000256" key="10">
    <source>
        <dbReference type="PIRSR" id="PIRSR601088-4"/>
    </source>
</evidence>
<keyword evidence="3 11" id="KW-0378">Hydrolase</keyword>
<evidence type="ECO:0000256" key="7">
    <source>
        <dbReference type="PIRSR" id="PIRSR601088-1"/>
    </source>
</evidence>
<feature type="active site" description="Proton donor" evidence="7">
    <location>
        <position position="216"/>
    </location>
</feature>
<dbReference type="InterPro" id="IPR036291">
    <property type="entry name" value="NAD(P)-bd_dom_sf"/>
</dbReference>
<evidence type="ECO:0000256" key="2">
    <source>
        <dbReference type="ARBA" id="ARBA00022723"/>
    </source>
</evidence>
<keyword evidence="2 9" id="KW-0479">Metal-binding</keyword>
<dbReference type="InterPro" id="IPR015955">
    <property type="entry name" value="Lactate_DH/Glyco_Ohase_4_C"/>
</dbReference>
<name>A0A2L0UEN3_9MICC</name>
<evidence type="ECO:0000256" key="12">
    <source>
        <dbReference type="SAM" id="MobiDB-lite"/>
    </source>
</evidence>
<evidence type="ECO:0000256" key="1">
    <source>
        <dbReference type="ARBA" id="ARBA00010141"/>
    </source>
</evidence>
<dbReference type="CDD" id="cd05296">
    <property type="entry name" value="GH4_P_beta_glucosidase"/>
    <property type="match status" value="1"/>
</dbReference>
<evidence type="ECO:0000256" key="6">
    <source>
        <dbReference type="ARBA" id="ARBA00023295"/>
    </source>
</evidence>
<comment type="similarity">
    <text evidence="1 11">Belongs to the glycosyl hydrolase 4 family.</text>
</comment>
<dbReference type="InterPro" id="IPR019802">
    <property type="entry name" value="GlycHydrolase_4_CS"/>
</dbReference>
<proteinExistence type="inferred from homology"/>
<evidence type="ECO:0000256" key="8">
    <source>
        <dbReference type="PIRSR" id="PIRSR601088-2"/>
    </source>
</evidence>